<feature type="region of interest" description="Disordered" evidence="1">
    <location>
        <begin position="138"/>
        <end position="164"/>
    </location>
</feature>
<evidence type="ECO:0000313" key="3">
    <source>
        <dbReference type="Proteomes" id="UP000733744"/>
    </source>
</evidence>
<name>A0ABY3C9H8_9GAMM</name>
<gene>
    <name evidence="2" type="ORF">EKO24_012280</name>
</gene>
<dbReference type="InterPro" id="IPR029058">
    <property type="entry name" value="AB_hydrolase_fold"/>
</dbReference>
<comment type="caution">
    <text evidence="2">The sequence shown here is derived from an EMBL/GenBank/DDBJ whole genome shotgun (WGS) entry which is preliminary data.</text>
</comment>
<dbReference type="SUPFAM" id="SSF53474">
    <property type="entry name" value="alpha/beta-Hydrolases"/>
    <property type="match status" value="1"/>
</dbReference>
<keyword evidence="3" id="KW-1185">Reference proteome</keyword>
<evidence type="ECO:0008006" key="4">
    <source>
        <dbReference type="Google" id="ProtNLM"/>
    </source>
</evidence>
<dbReference type="Proteomes" id="UP000733744">
    <property type="component" value="Unassembled WGS sequence"/>
</dbReference>
<reference evidence="2 3" key="1">
    <citation type="journal article" date="2019" name="Antonie Van Leeuwenhoek">
        <title>Description of 'Ca. Methylobacter oryzae' KRF1, a novel species from the environmentally important Methylobacter clade 2.</title>
        <authorList>
            <person name="Khatri K."/>
            <person name="Mohite J.A."/>
            <person name="Pandit P.S."/>
            <person name="Bahulikar R."/>
            <person name="Rahalkar M.C."/>
        </authorList>
    </citation>
    <scope>NUCLEOTIDE SEQUENCE [LARGE SCALE GENOMIC DNA]</scope>
    <source>
        <strain evidence="2 3">KRF1</strain>
    </source>
</reference>
<feature type="compositionally biased region" description="Basic and acidic residues" evidence="1">
    <location>
        <begin position="380"/>
        <end position="391"/>
    </location>
</feature>
<evidence type="ECO:0000313" key="2">
    <source>
        <dbReference type="EMBL" id="TRW94220.1"/>
    </source>
</evidence>
<proteinExistence type="predicted"/>
<dbReference type="RefSeq" id="WP_127029084.1">
    <property type="nucleotide sequence ID" value="NZ_RYFG02000100.1"/>
</dbReference>
<dbReference type="PROSITE" id="PS51257">
    <property type="entry name" value="PROKAR_LIPOPROTEIN"/>
    <property type="match status" value="1"/>
</dbReference>
<accession>A0ABY3C9H8</accession>
<feature type="region of interest" description="Disordered" evidence="1">
    <location>
        <begin position="342"/>
        <end position="391"/>
    </location>
</feature>
<feature type="compositionally biased region" description="Gly residues" evidence="1">
    <location>
        <begin position="359"/>
        <end position="370"/>
    </location>
</feature>
<dbReference type="Gene3D" id="3.40.50.1820">
    <property type="entry name" value="alpha/beta hydrolase"/>
    <property type="match status" value="1"/>
</dbReference>
<organism evidence="2 3">
    <name type="scientific">Candidatus Methylobacter oryzae</name>
    <dbReference type="NCBI Taxonomy" id="2497749"/>
    <lineage>
        <taxon>Bacteria</taxon>
        <taxon>Pseudomonadati</taxon>
        <taxon>Pseudomonadota</taxon>
        <taxon>Gammaproteobacteria</taxon>
        <taxon>Methylococcales</taxon>
        <taxon>Methylococcaceae</taxon>
        <taxon>Methylobacter</taxon>
    </lineage>
</organism>
<evidence type="ECO:0000256" key="1">
    <source>
        <dbReference type="SAM" id="MobiDB-lite"/>
    </source>
</evidence>
<dbReference type="EMBL" id="RYFG02000100">
    <property type="protein sequence ID" value="TRW94220.1"/>
    <property type="molecule type" value="Genomic_DNA"/>
</dbReference>
<sequence length="437" mass="47814">MNDKSWISLSILPNLTQTLAVAFFAALLTGCSWGPSLPTPEEQSEKIEQFITEGGYSASRNYRIDSIHETWRHDGQTVEVSMLAPKTVGVYPLIIYLPGLGESAEGGRLWRETWAKAGFAVFSVQPAEISAALKELAPMFGKPGDDQDNEEDSSDSDKSRPSRAVRNNELHYLGHQYFSQASLKKRVDHLLWAYAQLKQRATAGQALFKSADLSRVIIAGYDLGAQTVEEMIGEKFEANLPAAQDIHPLAAILFSPSVDMALGNLANRYKNISMPLLVVTGSDDDDPYGISSAYVRTAIWEYAPPGNKYLLLLNKADHRLLAGSNLSHRHQADSSMQEYAEKNGPSESMRRFGMSNSVRGGGGRRSGGMAAGPWTGMGRPQHDGRQDGKQDAKHIAAVFSISTAFLDSISKSDKFAQSWLSGKSGLWLKKSASLKIK</sequence>
<protein>
    <recommendedName>
        <fullName evidence="4">Alpha/beta hydrolase</fullName>
    </recommendedName>
</protein>